<sequence length="55" mass="6394">MPSMRYPIRHLQTATAAQRDYEWVVSLQPRHRHLQTANHCSANVTTSGWFPCSRV</sequence>
<name>A0ACC1CGK1_9NEOP</name>
<gene>
    <name evidence="1" type="ORF">K1T71_013978</name>
</gene>
<dbReference type="Proteomes" id="UP000824533">
    <property type="component" value="Linkage Group LG27"/>
</dbReference>
<evidence type="ECO:0000313" key="1">
    <source>
        <dbReference type="EMBL" id="KAJ0170607.1"/>
    </source>
</evidence>
<accession>A0ACC1CGK1</accession>
<comment type="caution">
    <text evidence="1">The sequence shown here is derived from an EMBL/GenBank/DDBJ whole genome shotgun (WGS) entry which is preliminary data.</text>
</comment>
<organism evidence="1 2">
    <name type="scientific">Dendrolimus kikuchii</name>
    <dbReference type="NCBI Taxonomy" id="765133"/>
    <lineage>
        <taxon>Eukaryota</taxon>
        <taxon>Metazoa</taxon>
        <taxon>Ecdysozoa</taxon>
        <taxon>Arthropoda</taxon>
        <taxon>Hexapoda</taxon>
        <taxon>Insecta</taxon>
        <taxon>Pterygota</taxon>
        <taxon>Neoptera</taxon>
        <taxon>Endopterygota</taxon>
        <taxon>Lepidoptera</taxon>
        <taxon>Glossata</taxon>
        <taxon>Ditrysia</taxon>
        <taxon>Bombycoidea</taxon>
        <taxon>Lasiocampidae</taxon>
        <taxon>Dendrolimus</taxon>
    </lineage>
</organism>
<reference evidence="1 2" key="1">
    <citation type="journal article" date="2021" name="Front. Genet.">
        <title>Chromosome-Level Genome Assembly Reveals Significant Gene Expansion in the Toll and IMD Signaling Pathways of Dendrolimus kikuchii.</title>
        <authorList>
            <person name="Zhou J."/>
            <person name="Wu P."/>
            <person name="Xiong Z."/>
            <person name="Liu N."/>
            <person name="Zhao N."/>
            <person name="Ji M."/>
            <person name="Qiu Y."/>
            <person name="Yang B."/>
        </authorList>
    </citation>
    <scope>NUCLEOTIDE SEQUENCE [LARGE SCALE GENOMIC DNA]</scope>
    <source>
        <strain evidence="1">Ann1</strain>
    </source>
</reference>
<dbReference type="EMBL" id="CM034413">
    <property type="protein sequence ID" value="KAJ0170607.1"/>
    <property type="molecule type" value="Genomic_DNA"/>
</dbReference>
<keyword evidence="2" id="KW-1185">Reference proteome</keyword>
<proteinExistence type="predicted"/>
<protein>
    <submittedName>
        <fullName evidence="1">Uncharacterized protein</fullName>
    </submittedName>
</protein>
<evidence type="ECO:0000313" key="2">
    <source>
        <dbReference type="Proteomes" id="UP000824533"/>
    </source>
</evidence>